<accession>A0AAW9PY46</accession>
<evidence type="ECO:0000259" key="1">
    <source>
        <dbReference type="SMART" id="SM00989"/>
    </source>
</evidence>
<comment type="caution">
    <text evidence="2">The sequence shown here is derived from an EMBL/GenBank/DDBJ whole genome shotgun (WGS) entry which is preliminary data.</text>
</comment>
<dbReference type="SUPFAM" id="SSF111126">
    <property type="entry name" value="Ligand-binding domain in the NO signalling and Golgi transport"/>
    <property type="match status" value="1"/>
</dbReference>
<dbReference type="InterPro" id="IPR024096">
    <property type="entry name" value="NO_sig/Golgi_transp_ligand-bd"/>
</dbReference>
<reference evidence="2" key="1">
    <citation type="submission" date="2024-01" db="EMBL/GenBank/DDBJ databases">
        <title>Bank of Algae and Cyanobacteria of the Azores (BACA) strain genomes.</title>
        <authorList>
            <person name="Luz R."/>
            <person name="Cordeiro R."/>
            <person name="Fonseca A."/>
            <person name="Goncalves V."/>
        </authorList>
    </citation>
    <scope>NUCLEOTIDE SEQUENCE</scope>
    <source>
        <strain evidence="2">BACA0141</strain>
    </source>
</reference>
<protein>
    <submittedName>
        <fullName evidence="2">V4R domain-containing protein</fullName>
    </submittedName>
</protein>
<sequence length="218" mass="24691">MISVADLLKDNRVPANYFDYGAYVRGDLELGLLESRRGDRLLAIPDTLISALYAGLAKETGQAARLVLYNCGKWWGRNFYTRFSESIAEYYDQSLAEMEMITFLQCLKECWKTHGWGKFEFDPEYQAQGILVIKTYNSPYSQQVLGDNRPSCFLEAGILTSFFSRLSGRELLAAQTTCESRGEDCNRFIIGLPERLAVVENLVLEGLSHEAIIQTLIN</sequence>
<keyword evidence="3" id="KW-1185">Reference proteome</keyword>
<dbReference type="EMBL" id="JAZBJZ010000132">
    <property type="protein sequence ID" value="MEE3719427.1"/>
    <property type="molecule type" value="Genomic_DNA"/>
</dbReference>
<dbReference type="Gene3D" id="3.30.1380.20">
    <property type="entry name" value="Trafficking protein particle complex subunit 3"/>
    <property type="match status" value="1"/>
</dbReference>
<dbReference type="Proteomes" id="UP001333818">
    <property type="component" value="Unassembled WGS sequence"/>
</dbReference>
<dbReference type="Pfam" id="PF02830">
    <property type="entry name" value="V4R"/>
    <property type="match status" value="1"/>
</dbReference>
<dbReference type="InterPro" id="IPR004096">
    <property type="entry name" value="V4R"/>
</dbReference>
<organism evidence="2 3">
    <name type="scientific">Tumidithrix elongata BACA0141</name>
    <dbReference type="NCBI Taxonomy" id="2716417"/>
    <lineage>
        <taxon>Bacteria</taxon>
        <taxon>Bacillati</taxon>
        <taxon>Cyanobacteriota</taxon>
        <taxon>Cyanophyceae</taxon>
        <taxon>Pseudanabaenales</taxon>
        <taxon>Pseudanabaenaceae</taxon>
        <taxon>Tumidithrix</taxon>
        <taxon>Tumidithrix elongata</taxon>
    </lineage>
</organism>
<dbReference type="RefSeq" id="WP_330485863.1">
    <property type="nucleotide sequence ID" value="NZ_JAZBJZ010000132.1"/>
</dbReference>
<gene>
    <name evidence="2" type="ORF">V2H45_22035</name>
</gene>
<proteinExistence type="predicted"/>
<dbReference type="AlphaFoldDB" id="A0AAW9PY46"/>
<evidence type="ECO:0000313" key="3">
    <source>
        <dbReference type="Proteomes" id="UP001333818"/>
    </source>
</evidence>
<dbReference type="SMART" id="SM00989">
    <property type="entry name" value="V4R"/>
    <property type="match status" value="1"/>
</dbReference>
<name>A0AAW9PY46_9CYAN</name>
<dbReference type="PANTHER" id="PTHR35090:SF1">
    <property type="entry name" value="SLR0144 PROTEIN"/>
    <property type="match status" value="1"/>
</dbReference>
<dbReference type="PANTHER" id="PTHR35090">
    <property type="entry name" value="DNA-DIRECTED RNA POLYMERASE SUBUNIT I"/>
    <property type="match status" value="1"/>
</dbReference>
<evidence type="ECO:0000313" key="2">
    <source>
        <dbReference type="EMBL" id="MEE3719427.1"/>
    </source>
</evidence>
<feature type="domain" description="4-vinyl reductase 4VR" evidence="1">
    <location>
        <begin position="130"/>
        <end position="192"/>
    </location>
</feature>